<dbReference type="SUPFAM" id="SSF89957">
    <property type="entry name" value="MTH1187/YkoF-like"/>
    <property type="match status" value="1"/>
</dbReference>
<evidence type="ECO:0000313" key="3">
    <source>
        <dbReference type="EMBL" id="RLE13196.1"/>
    </source>
</evidence>
<protein>
    <submittedName>
        <fullName evidence="3">Thiamine-binding protein</fullName>
    </submittedName>
</protein>
<dbReference type="Pfam" id="PF01910">
    <property type="entry name" value="Thiamine_BP"/>
    <property type="match status" value="1"/>
</dbReference>
<proteinExistence type="inferred from homology"/>
<dbReference type="EMBL" id="QMQB01000104">
    <property type="protein sequence ID" value="RLE13196.1"/>
    <property type="molecule type" value="Genomic_DNA"/>
</dbReference>
<comment type="caution">
    <text evidence="3">The sequence shown here is derived from an EMBL/GenBank/DDBJ whole genome shotgun (WGS) entry which is preliminary data.</text>
</comment>
<dbReference type="AlphaFoldDB" id="A0A662DGY4"/>
<sequence>MPIMEVNIIPLGSKSPSVSKYIKNALKVLEEEGHIKYQLTAMGTIVEADSIDLLLDLAKKMHQVVLKEGVDRVVTTVKIDERKDKKSTIEGKIKSVISQKRG</sequence>
<dbReference type="NCBIfam" id="TIGR00106">
    <property type="entry name" value="MTH1187 family thiamine-binding protein"/>
    <property type="match status" value="1"/>
</dbReference>
<reference evidence="3 4" key="1">
    <citation type="submission" date="2018-06" db="EMBL/GenBank/DDBJ databases">
        <title>Extensive metabolic versatility and redundancy in microbially diverse, dynamic hydrothermal sediments.</title>
        <authorList>
            <person name="Dombrowski N."/>
            <person name="Teske A."/>
            <person name="Baker B.J."/>
        </authorList>
    </citation>
    <scope>NUCLEOTIDE SEQUENCE [LARGE SCALE GENOMIC DNA]</scope>
    <source>
        <strain evidence="3">B19_G9</strain>
    </source>
</reference>
<comment type="similarity">
    <text evidence="1">Belongs to the UPF0045 family.</text>
</comment>
<dbReference type="InterPro" id="IPR002767">
    <property type="entry name" value="Thiamine_BP"/>
</dbReference>
<dbReference type="Proteomes" id="UP000267654">
    <property type="component" value="Unassembled WGS sequence"/>
</dbReference>
<dbReference type="PANTHER" id="PTHR33777:SF1">
    <property type="entry name" value="UPF0045 PROTEIN ECM15"/>
    <property type="match status" value="1"/>
</dbReference>
<accession>A0A662DGY4</accession>
<organism evidence="3 4">
    <name type="scientific">Aerophobetes bacterium</name>
    <dbReference type="NCBI Taxonomy" id="2030807"/>
    <lineage>
        <taxon>Bacteria</taxon>
        <taxon>Candidatus Aerophobota</taxon>
    </lineage>
</organism>
<evidence type="ECO:0000259" key="2">
    <source>
        <dbReference type="Pfam" id="PF01910"/>
    </source>
</evidence>
<gene>
    <name evidence="3" type="ORF">DRI96_03375</name>
</gene>
<feature type="domain" description="Thiamine-binding protein" evidence="2">
    <location>
        <begin position="4"/>
        <end position="96"/>
    </location>
</feature>
<dbReference type="PANTHER" id="PTHR33777">
    <property type="entry name" value="UPF0045 PROTEIN ECM15"/>
    <property type="match status" value="1"/>
</dbReference>
<dbReference type="InterPro" id="IPR029756">
    <property type="entry name" value="MTH1187/YkoF-like"/>
</dbReference>
<dbReference type="GO" id="GO:0005829">
    <property type="term" value="C:cytosol"/>
    <property type="evidence" value="ECO:0007669"/>
    <property type="project" value="TreeGrafter"/>
</dbReference>
<name>A0A662DGY4_UNCAE</name>
<evidence type="ECO:0000256" key="1">
    <source>
        <dbReference type="ARBA" id="ARBA00010272"/>
    </source>
</evidence>
<evidence type="ECO:0000313" key="4">
    <source>
        <dbReference type="Proteomes" id="UP000267654"/>
    </source>
</evidence>
<dbReference type="InterPro" id="IPR051614">
    <property type="entry name" value="UPF0045_domain"/>
</dbReference>
<dbReference type="Gene3D" id="3.30.70.930">
    <property type="match status" value="1"/>
</dbReference>